<dbReference type="SUPFAM" id="SSF160113">
    <property type="entry name" value="YegP-like"/>
    <property type="match status" value="1"/>
</dbReference>
<organism evidence="1 2">
    <name type="scientific">Trichormus variabilis NIES-23</name>
    <dbReference type="NCBI Taxonomy" id="1973479"/>
    <lineage>
        <taxon>Bacteria</taxon>
        <taxon>Bacillati</taxon>
        <taxon>Cyanobacteriota</taxon>
        <taxon>Cyanophyceae</taxon>
        <taxon>Nostocales</taxon>
        <taxon>Nostocaceae</taxon>
        <taxon>Trichormus</taxon>
    </lineage>
</organism>
<proteinExistence type="predicted"/>
<name>A0A1Z4KJ46_ANAVA</name>
<sequence>MPEYLSISKQKPDFPPYLNFQTLRDIGITHLQALSGKIWTDYNLHDPGVTILEVLCYAITDLGYRNNLDIADLLALNPQDGNSRENNFFTPDAVLTCNPVTELDVRKRLIDIPGVRNAWLQKVTSYEPNIYVNFSDKRLQYNPPTAESKTLNPRGLYTVRLDLDQDYRKNACGQIDRSWGDTLDEVKQVLCDSRNLCEDFADIVILGEEEIGICADIQLETNADAEDVLVNIYVRIQQFLSPRLKFYTLQELLDKGKSPAEIFAGRPSVFDGENRLYKSHGFIDTDELEALTLPTILHTSDLYQEILQVPGVSAIKKLSIANYINGLRQTQGHPWYLQLTDQYRPVLGVKTSKINFFKSELPIGVDEEEVERRYYEQQAAYIKTIRDRDELDIPVPKGSYYDLADHYSIHHDFPTTYGISEDGLPPTVPALRKAQALQLKAYLVFFDQLLASYLAQLSHIRDLFSWEVDVTQPQQNDYATRLQEKQRTYFTQKLDFPEIEKIIPDNYLDVLDEAPETYRDRRNRFLDHLLARFSESFSDYVLLNYQMFATRNNKATQETEIIHDKAQFLQDYPTLSRDRFRAYNYYDCHAVWDTDNVAGFKKRVLRLLGIDDVRRRHLSHYRVDKDSRNLFLSIDFSSDDLTLTSKQRYATTEQAQADQDKLLLFALHPNFYKRLSYKYYYHYSWEILDTQNQSIVRSDRFFPSTKERAAALEPLLQSLLTQLSQLDDTALQNLVITQPTDEDLYSFRLQIPLNSGVITFTGVQRYFSRTEAVDAGVISLRLIQDVQNYRNITLGQDQGTTPQKFTYYGYGLVDHQGSLLSEYTHHFPTELERELSLQRWLTHIQANQNQYKFAIETITNGYVFVINDITNSQTLLRGISSYATEYLAWQAASEFAENLRYLNRYLSPAKDHTGQTYSLGITDKTGKLLAVTTTESDRLLTFQRLNALEPFLVIEAATTPTSGYRYRLVDRQETTILQSIQIYGDETTARDRFYQDVLGTLFETGVINPTTTNKEFGFRILSRPRDTNSVAAIHTQTYTSEAERDAAIEHLLLLVRTARLRISTNSLDSLAYISQIYNPDNQLILQGTQRYTSEDIAWEQGNTLMELAQDEENFRLIDSDDGVYGWELTNEGKDEIFAAQYYNSREERTAAIAEIQKYSNDEGFHLLEHILLRPRTKLPDLTAGDGFLPILVTPEDVNTEPDDPYLLARTDPYSFWVTIVLPYWPQRFRDIPFRRFVERTLRLEAPAHIALKIAWVNVRQMRDFELAYRHWLEQLALESCENAACDLTGTLNRLLKILPQLRNVYPKATLHDCEESSADNNPAILNQTALGTAND</sequence>
<evidence type="ECO:0000313" key="1">
    <source>
        <dbReference type="EMBL" id="BAY68944.1"/>
    </source>
</evidence>
<evidence type="ECO:0000313" key="2">
    <source>
        <dbReference type="Proteomes" id="UP000217507"/>
    </source>
</evidence>
<protein>
    <submittedName>
        <fullName evidence="1">Uncharacterized protein</fullName>
    </submittedName>
</protein>
<dbReference type="Proteomes" id="UP000217507">
    <property type="component" value="Chromosome"/>
</dbReference>
<dbReference type="EMBL" id="AP018216">
    <property type="protein sequence ID" value="BAY68944.1"/>
    <property type="molecule type" value="Genomic_DNA"/>
</dbReference>
<reference evidence="1 2" key="1">
    <citation type="submission" date="2017-06" db="EMBL/GenBank/DDBJ databases">
        <title>Genome sequencing of cyanobaciteial culture collection at National Institute for Environmental Studies (NIES).</title>
        <authorList>
            <person name="Hirose Y."/>
            <person name="Shimura Y."/>
            <person name="Fujisawa T."/>
            <person name="Nakamura Y."/>
            <person name="Kawachi M."/>
        </authorList>
    </citation>
    <scope>NUCLEOTIDE SEQUENCE [LARGE SCALE GENOMIC DNA]</scope>
    <source>
        <strain evidence="1 2">NIES-23</strain>
    </source>
</reference>
<accession>A0A1Z4KJ46</accession>
<dbReference type="Gene3D" id="2.30.29.80">
    <property type="match status" value="1"/>
</dbReference>
<gene>
    <name evidence="1" type="ORF">NIES23_17340</name>
</gene>
<dbReference type="InterPro" id="IPR036913">
    <property type="entry name" value="YegP-like_sf"/>
</dbReference>